<evidence type="ECO:0000256" key="1">
    <source>
        <dbReference type="ARBA" id="ARBA00004123"/>
    </source>
</evidence>
<protein>
    <recommendedName>
        <fullName evidence="6">BZIP domain-containing protein</fullName>
    </recommendedName>
</protein>
<feature type="domain" description="BZIP" evidence="6">
    <location>
        <begin position="151"/>
        <end position="211"/>
    </location>
</feature>
<dbReference type="GO" id="GO:0000976">
    <property type="term" value="F:transcription cis-regulatory region binding"/>
    <property type="evidence" value="ECO:0007669"/>
    <property type="project" value="InterPro"/>
</dbReference>
<accession>I2H4T0</accession>
<name>I2H4T0_HENB6</name>
<reference evidence="7 8" key="1">
    <citation type="journal article" date="2011" name="Proc. Natl. Acad. Sci. U.S.A.">
        <title>Evolutionary erosion of yeast sex chromosomes by mating-type switching accidents.</title>
        <authorList>
            <person name="Gordon J.L."/>
            <person name="Armisen D."/>
            <person name="Proux-Wera E."/>
            <person name="Oheigeartaigh S.S."/>
            <person name="Byrne K.P."/>
            <person name="Wolfe K.H."/>
        </authorList>
    </citation>
    <scope>NUCLEOTIDE SEQUENCE [LARGE SCALE GENOMIC DNA]</scope>
    <source>
        <strain evidence="8">ATCC 34711 / CBS 6284 / DSM 70876 / NBRC 10599 / NRRL Y-10934 / UCD 77-7</strain>
    </source>
</reference>
<evidence type="ECO:0000259" key="6">
    <source>
        <dbReference type="SMART" id="SM00338"/>
    </source>
</evidence>
<feature type="region of interest" description="Disordered" evidence="5">
    <location>
        <begin position="147"/>
        <end position="173"/>
    </location>
</feature>
<evidence type="ECO:0000313" key="7">
    <source>
        <dbReference type="EMBL" id="CCH61382.1"/>
    </source>
</evidence>
<dbReference type="AlphaFoldDB" id="I2H4T0"/>
<gene>
    <name evidence="7" type="primary">TBLA0E03280</name>
    <name evidence="7" type="ORF">TBLA_0E03280</name>
</gene>
<evidence type="ECO:0000256" key="5">
    <source>
        <dbReference type="SAM" id="MobiDB-lite"/>
    </source>
</evidence>
<dbReference type="Pfam" id="PF00170">
    <property type="entry name" value="bZIP_1"/>
    <property type="match status" value="1"/>
</dbReference>
<dbReference type="InterPro" id="IPR046347">
    <property type="entry name" value="bZIP_sf"/>
</dbReference>
<dbReference type="GeneID" id="14496455"/>
<sequence length="227" mass="25856">MMSGNTTNNLNPANNQNLNMNTIHSLNNNMRITSRDYLNNNNNNNVVRLNSNIPTPSPRVVNQASLRRYATLPINYLLNNDPIPNTSTNNLNYFPDSKNNTSMNSYSTNASNNTGNLKLSHSNIAIQSVKTDQELKEEYINEKGQLIGKSGKPLRNTKRAAQNRSSQKHFRERRGKYIKQLEEKVEILNEIRLENNLLKLENLKLKQLLKSSSPSEEDEDINTTIKS</sequence>
<dbReference type="CDD" id="cd14688">
    <property type="entry name" value="bZIP_YAP"/>
    <property type="match status" value="1"/>
</dbReference>
<dbReference type="SMART" id="SM00338">
    <property type="entry name" value="BRLZ"/>
    <property type="match status" value="1"/>
</dbReference>
<evidence type="ECO:0000256" key="3">
    <source>
        <dbReference type="ARBA" id="ARBA00023163"/>
    </source>
</evidence>
<organism evidence="7 8">
    <name type="scientific">Henningerozyma blattae (strain ATCC 34711 / CBS 6284 / DSM 70876 / NBRC 10599 / NRRL Y-10934 / UCD 77-7)</name>
    <name type="common">Yeast</name>
    <name type="synonym">Tetrapisispora blattae</name>
    <dbReference type="NCBI Taxonomy" id="1071380"/>
    <lineage>
        <taxon>Eukaryota</taxon>
        <taxon>Fungi</taxon>
        <taxon>Dikarya</taxon>
        <taxon>Ascomycota</taxon>
        <taxon>Saccharomycotina</taxon>
        <taxon>Saccharomycetes</taxon>
        <taxon>Saccharomycetales</taxon>
        <taxon>Saccharomycetaceae</taxon>
        <taxon>Henningerozyma</taxon>
    </lineage>
</organism>
<dbReference type="PANTHER" id="PTHR40621:SF6">
    <property type="entry name" value="AP-1-LIKE TRANSCRIPTION FACTOR YAP1-RELATED"/>
    <property type="match status" value="1"/>
</dbReference>
<evidence type="ECO:0000313" key="8">
    <source>
        <dbReference type="Proteomes" id="UP000002866"/>
    </source>
</evidence>
<dbReference type="InterPro" id="IPR004827">
    <property type="entry name" value="bZIP"/>
</dbReference>
<dbReference type="InterPro" id="IPR050936">
    <property type="entry name" value="AP-1-like"/>
</dbReference>
<keyword evidence="2" id="KW-0805">Transcription regulation</keyword>
<keyword evidence="4" id="KW-0539">Nucleus</keyword>
<dbReference type="RefSeq" id="XP_004180901.1">
    <property type="nucleotide sequence ID" value="XM_004180853.1"/>
</dbReference>
<keyword evidence="8" id="KW-1185">Reference proteome</keyword>
<dbReference type="GO" id="GO:0001228">
    <property type="term" value="F:DNA-binding transcription activator activity, RNA polymerase II-specific"/>
    <property type="evidence" value="ECO:0007669"/>
    <property type="project" value="TreeGrafter"/>
</dbReference>
<dbReference type="Proteomes" id="UP000002866">
    <property type="component" value="Chromosome 5"/>
</dbReference>
<keyword evidence="3" id="KW-0804">Transcription</keyword>
<dbReference type="Gene3D" id="1.20.5.170">
    <property type="match status" value="1"/>
</dbReference>
<comment type="subcellular location">
    <subcellularLocation>
        <location evidence="1">Nucleus</location>
    </subcellularLocation>
</comment>
<dbReference type="PANTHER" id="PTHR40621">
    <property type="entry name" value="TRANSCRIPTION FACTOR KAPC-RELATED"/>
    <property type="match status" value="1"/>
</dbReference>
<evidence type="ECO:0000256" key="4">
    <source>
        <dbReference type="ARBA" id="ARBA00023242"/>
    </source>
</evidence>
<dbReference type="HOGENOM" id="CLU_1220404_0_0_1"/>
<dbReference type="STRING" id="1071380.I2H4T0"/>
<evidence type="ECO:0000256" key="2">
    <source>
        <dbReference type="ARBA" id="ARBA00023015"/>
    </source>
</evidence>
<dbReference type="SUPFAM" id="SSF57959">
    <property type="entry name" value="Leucine zipper domain"/>
    <property type="match status" value="1"/>
</dbReference>
<dbReference type="InParanoid" id="I2H4T0"/>
<dbReference type="KEGG" id="tbl:TBLA_0E03280"/>
<dbReference type="EMBL" id="HE806320">
    <property type="protein sequence ID" value="CCH61382.1"/>
    <property type="molecule type" value="Genomic_DNA"/>
</dbReference>
<dbReference type="FunCoup" id="I2H4T0">
    <property type="interactions" value="1601"/>
</dbReference>
<dbReference type="OrthoDB" id="2593073at2759"/>
<dbReference type="GO" id="GO:0090575">
    <property type="term" value="C:RNA polymerase II transcription regulator complex"/>
    <property type="evidence" value="ECO:0007669"/>
    <property type="project" value="TreeGrafter"/>
</dbReference>
<proteinExistence type="predicted"/>